<organism evidence="1 2">
    <name type="scientific">Phocaeicola salanitronis (strain DSM 18170 / JCM 13657 / CCUG 60908 / BL78)</name>
    <name type="common">Bacteroides salanitronis</name>
    <dbReference type="NCBI Taxonomy" id="667015"/>
    <lineage>
        <taxon>Bacteria</taxon>
        <taxon>Pseudomonadati</taxon>
        <taxon>Bacteroidota</taxon>
        <taxon>Bacteroidia</taxon>
        <taxon>Bacteroidales</taxon>
        <taxon>Bacteroidaceae</taxon>
        <taxon>Phocaeicola</taxon>
    </lineage>
</organism>
<dbReference type="AlphaFoldDB" id="F0R7S5"/>
<evidence type="ECO:0000313" key="1">
    <source>
        <dbReference type="EMBL" id="ADY34982.1"/>
    </source>
</evidence>
<name>F0R7S5_PHOSB</name>
<dbReference type="OrthoDB" id="1972502at2"/>
<accession>F0R7S5</accession>
<dbReference type="RefSeq" id="WP_013616444.1">
    <property type="nucleotide sequence ID" value="NC_015164.1"/>
</dbReference>
<dbReference type="EMBL" id="CP002530">
    <property type="protein sequence ID" value="ADY34982.1"/>
    <property type="molecule type" value="Genomic_DNA"/>
</dbReference>
<gene>
    <name evidence="1" type="ordered locus">Bacsa_0382</name>
</gene>
<protein>
    <submittedName>
        <fullName evidence="1">Uncharacterized protein</fullName>
    </submittedName>
</protein>
<sequence length="202" mass="23218">MKDEIIQFLKENIIGKNLFTDDVVYQLDNGKLEGVYSDKIVFSDLAKTENGFGFNMTTVTHELIYNMNGKGSRMTIAKDYTGTSVFRYELAMRKSTNQMTGYMRCISTTVQNQTMEAVVCGIFDVNFDGKELKWQENQLLYRDNPIGDDNYKPVAFDAKVRFHLDKGKAVFEYLPTLWDVNPDTLAKSLSKDDYPAYISKER</sequence>
<dbReference type="KEGG" id="bsa:Bacsa_0382"/>
<dbReference type="STRING" id="667015.Bacsa_0382"/>
<reference evidence="1 2" key="1">
    <citation type="journal article" date="2011" name="Stand. Genomic Sci.">
        <title>Complete genome sequence of Bacteroides salanitronis type strain (BL78).</title>
        <authorList>
            <person name="Gronow S."/>
            <person name="Held B."/>
            <person name="Lucas S."/>
            <person name="Lapidus A."/>
            <person name="Del Rio T.G."/>
            <person name="Nolan M."/>
            <person name="Tice H."/>
            <person name="Deshpande S."/>
            <person name="Cheng J.F."/>
            <person name="Pitluck S."/>
            <person name="Liolios K."/>
            <person name="Pagani I."/>
            <person name="Ivanova N."/>
            <person name="Mavromatis K."/>
            <person name="Pati A."/>
            <person name="Tapia R."/>
            <person name="Han C."/>
            <person name="Goodwin L."/>
            <person name="Chen A."/>
            <person name="Palaniappan K."/>
            <person name="Land M."/>
            <person name="Hauser L."/>
            <person name="Chang Y.J."/>
            <person name="Jeffries C.D."/>
            <person name="Brambilla E.M."/>
            <person name="Rohde M."/>
            <person name="Goker M."/>
            <person name="Detter J.C."/>
            <person name="Woyke T."/>
            <person name="Bristow J."/>
            <person name="Markowitz V."/>
            <person name="Hugenholtz P."/>
            <person name="Kyrpides N.C."/>
            <person name="Klenk H.P."/>
            <person name="Eisen J.A."/>
        </authorList>
    </citation>
    <scope>NUCLEOTIDE SEQUENCE [LARGE SCALE GENOMIC DNA]</scope>
    <source>
        <strain evidence="1 2">DSM 18170</strain>
    </source>
</reference>
<dbReference type="eggNOG" id="ENOG502ZB7R">
    <property type="taxonomic scope" value="Bacteria"/>
</dbReference>
<keyword evidence="2" id="KW-1185">Reference proteome</keyword>
<evidence type="ECO:0000313" key="2">
    <source>
        <dbReference type="Proteomes" id="UP000007486"/>
    </source>
</evidence>
<dbReference type="HOGENOM" id="CLU_1352400_0_0_10"/>
<dbReference type="Proteomes" id="UP000007486">
    <property type="component" value="Chromosome"/>
</dbReference>
<proteinExistence type="predicted"/>